<dbReference type="RefSeq" id="WP_183977454.1">
    <property type="nucleotide sequence ID" value="NZ_JACIBY010000011.1"/>
</dbReference>
<reference evidence="2 3" key="1">
    <citation type="submission" date="2020-08" db="EMBL/GenBank/DDBJ databases">
        <title>Genomic Encyclopedia of Type Strains, Phase IV (KMG-IV): sequencing the most valuable type-strain genomes for metagenomic binning, comparative biology and taxonomic classification.</title>
        <authorList>
            <person name="Goeker M."/>
        </authorList>
    </citation>
    <scope>NUCLEOTIDE SEQUENCE [LARGE SCALE GENOMIC DNA]</scope>
    <source>
        <strain evidence="2 3">DSM 17976</strain>
    </source>
</reference>
<evidence type="ECO:0000256" key="1">
    <source>
        <dbReference type="ARBA" id="ARBA00022649"/>
    </source>
</evidence>
<keyword evidence="3" id="KW-1185">Reference proteome</keyword>
<protein>
    <submittedName>
        <fullName evidence="2">Plasmid stabilization system protein ParE</fullName>
    </submittedName>
</protein>
<organism evidence="2 3">
    <name type="scientific">Runella defluvii</name>
    <dbReference type="NCBI Taxonomy" id="370973"/>
    <lineage>
        <taxon>Bacteria</taxon>
        <taxon>Pseudomonadati</taxon>
        <taxon>Bacteroidota</taxon>
        <taxon>Cytophagia</taxon>
        <taxon>Cytophagales</taxon>
        <taxon>Spirosomataceae</taxon>
        <taxon>Runella</taxon>
    </lineage>
</organism>
<gene>
    <name evidence="2" type="ORF">FHS57_004487</name>
</gene>
<dbReference type="AlphaFoldDB" id="A0A7W6ESF1"/>
<sequence length="96" mass="11518">MELTVELSERARRDIEQIAGYLAKTWSERSKIEFLLTLTDQMKLISKMPYLYKVSQKQANIRECVMNKHVVFYYRVLDTSIEIITIRNTRQKPEEF</sequence>
<comment type="caution">
    <text evidence="2">The sequence shown here is derived from an EMBL/GenBank/DDBJ whole genome shotgun (WGS) entry which is preliminary data.</text>
</comment>
<accession>A0A7W6ESF1</accession>
<dbReference type="EMBL" id="JACIBY010000011">
    <property type="protein sequence ID" value="MBB3840467.1"/>
    <property type="molecule type" value="Genomic_DNA"/>
</dbReference>
<dbReference type="InterPro" id="IPR035093">
    <property type="entry name" value="RelE/ParE_toxin_dom_sf"/>
</dbReference>
<dbReference type="Proteomes" id="UP000541352">
    <property type="component" value="Unassembled WGS sequence"/>
</dbReference>
<evidence type="ECO:0000313" key="3">
    <source>
        <dbReference type="Proteomes" id="UP000541352"/>
    </source>
</evidence>
<proteinExistence type="predicted"/>
<dbReference type="Pfam" id="PF05016">
    <property type="entry name" value="ParE_toxin"/>
    <property type="match status" value="1"/>
</dbReference>
<keyword evidence="1" id="KW-1277">Toxin-antitoxin system</keyword>
<name>A0A7W6ESF1_9BACT</name>
<dbReference type="Gene3D" id="3.30.2310.20">
    <property type="entry name" value="RelE-like"/>
    <property type="match status" value="1"/>
</dbReference>
<dbReference type="InterPro" id="IPR007712">
    <property type="entry name" value="RelE/ParE_toxin"/>
</dbReference>
<evidence type="ECO:0000313" key="2">
    <source>
        <dbReference type="EMBL" id="MBB3840467.1"/>
    </source>
</evidence>